<keyword evidence="6 8" id="KW-1133">Transmembrane helix</keyword>
<dbReference type="EMBL" id="VFFF01000001">
    <property type="protein sequence ID" value="TNY33646.1"/>
    <property type="molecule type" value="Genomic_DNA"/>
</dbReference>
<dbReference type="GO" id="GO:0005886">
    <property type="term" value="C:plasma membrane"/>
    <property type="evidence" value="ECO:0007669"/>
    <property type="project" value="UniProtKB-SubCell"/>
</dbReference>
<dbReference type="Proteomes" id="UP000314011">
    <property type="component" value="Unassembled WGS sequence"/>
</dbReference>
<keyword evidence="7 8" id="KW-0472">Membrane</keyword>
<feature type="transmembrane region" description="Helical" evidence="8">
    <location>
        <begin position="210"/>
        <end position="231"/>
    </location>
</feature>
<feature type="transmembrane region" description="Helical" evidence="8">
    <location>
        <begin position="171"/>
        <end position="204"/>
    </location>
</feature>
<proteinExistence type="inferred from homology"/>
<feature type="transmembrane region" description="Helical" evidence="8">
    <location>
        <begin position="17"/>
        <end position="36"/>
    </location>
</feature>
<reference evidence="9 10" key="1">
    <citation type="submission" date="2019-06" db="EMBL/GenBank/DDBJ databases">
        <title>Genome of new Rhodobacteraceae sp. SM1903.</title>
        <authorList>
            <person name="Ren X."/>
        </authorList>
    </citation>
    <scope>NUCLEOTIDE SEQUENCE [LARGE SCALE GENOMIC DNA]</scope>
    <source>
        <strain evidence="9 10">SM1903</strain>
    </source>
</reference>
<keyword evidence="3" id="KW-0813">Transport</keyword>
<evidence type="ECO:0000256" key="4">
    <source>
        <dbReference type="ARBA" id="ARBA00022475"/>
    </source>
</evidence>
<organism evidence="9 10">
    <name type="scientific">Pelagovum pacificum</name>
    <dbReference type="NCBI Taxonomy" id="2588711"/>
    <lineage>
        <taxon>Bacteria</taxon>
        <taxon>Pseudomonadati</taxon>
        <taxon>Pseudomonadota</taxon>
        <taxon>Alphaproteobacteria</taxon>
        <taxon>Rhodobacterales</taxon>
        <taxon>Paracoccaceae</taxon>
        <taxon>Pelagovum</taxon>
    </lineage>
</organism>
<comment type="similarity">
    <text evidence="2">Belongs to the AzlC family.</text>
</comment>
<evidence type="ECO:0000256" key="8">
    <source>
        <dbReference type="SAM" id="Phobius"/>
    </source>
</evidence>
<dbReference type="AlphaFoldDB" id="A0A5C5GJL8"/>
<evidence type="ECO:0000256" key="3">
    <source>
        <dbReference type="ARBA" id="ARBA00022448"/>
    </source>
</evidence>
<evidence type="ECO:0000313" key="9">
    <source>
        <dbReference type="EMBL" id="TNY33646.1"/>
    </source>
</evidence>
<keyword evidence="4" id="KW-1003">Cell membrane</keyword>
<dbReference type="InterPro" id="IPR011606">
    <property type="entry name" value="Brnchd-chn_aa_trnsp_permease"/>
</dbReference>
<sequence length="236" mass="24384">MTTSTEKSAFWQGFRDGLPFVLVVGPFGLLFGVVATEAGLPLIQAFSMTLLVIAGASQLTALQLILDGAGVWMALAGALAVNLRMAMYSASLVPWLGSAPLWQRALVSYLNFDQTFALSVARYEAEPQMTVGERVAFFLGVAIPIAPLWASMTIVGALVGSAIPDEANIDFALPITFLAVVAPMLKTLAHVAAAVTSVIVALLLAGLPAGTGLLLAAACAMAVGATVEILMGRPAP</sequence>
<name>A0A5C5GJL8_9RHOB</name>
<evidence type="ECO:0000256" key="2">
    <source>
        <dbReference type="ARBA" id="ARBA00010735"/>
    </source>
</evidence>
<evidence type="ECO:0000256" key="5">
    <source>
        <dbReference type="ARBA" id="ARBA00022692"/>
    </source>
</evidence>
<evidence type="ECO:0000313" key="10">
    <source>
        <dbReference type="Proteomes" id="UP000314011"/>
    </source>
</evidence>
<dbReference type="GO" id="GO:1903785">
    <property type="term" value="P:L-valine transmembrane transport"/>
    <property type="evidence" value="ECO:0007669"/>
    <property type="project" value="TreeGrafter"/>
</dbReference>
<accession>A0A5C5GJL8</accession>
<protein>
    <submittedName>
        <fullName evidence="9">Branched-chain amino acid ABC transporter permease</fullName>
    </submittedName>
</protein>
<comment type="caution">
    <text evidence="9">The sequence shown here is derived from an EMBL/GenBank/DDBJ whole genome shotgun (WGS) entry which is preliminary data.</text>
</comment>
<comment type="subcellular location">
    <subcellularLocation>
        <location evidence="1">Cell membrane</location>
        <topology evidence="1">Multi-pass membrane protein</topology>
    </subcellularLocation>
</comment>
<evidence type="ECO:0000256" key="7">
    <source>
        <dbReference type="ARBA" id="ARBA00023136"/>
    </source>
</evidence>
<keyword evidence="10" id="KW-1185">Reference proteome</keyword>
<evidence type="ECO:0000256" key="6">
    <source>
        <dbReference type="ARBA" id="ARBA00022989"/>
    </source>
</evidence>
<dbReference type="PANTHER" id="PTHR34979">
    <property type="entry name" value="INNER MEMBRANE PROTEIN YGAZ"/>
    <property type="match status" value="1"/>
</dbReference>
<dbReference type="RefSeq" id="WP_140194333.1">
    <property type="nucleotide sequence ID" value="NZ_CP065915.1"/>
</dbReference>
<dbReference type="OrthoDB" id="3579489at2"/>
<dbReference type="Pfam" id="PF03591">
    <property type="entry name" value="AzlC"/>
    <property type="match status" value="1"/>
</dbReference>
<evidence type="ECO:0000256" key="1">
    <source>
        <dbReference type="ARBA" id="ARBA00004651"/>
    </source>
</evidence>
<gene>
    <name evidence="9" type="ORF">FHY64_10340</name>
</gene>
<keyword evidence="5 8" id="KW-0812">Transmembrane</keyword>
<feature type="transmembrane region" description="Helical" evidence="8">
    <location>
        <begin position="135"/>
        <end position="159"/>
    </location>
</feature>
<dbReference type="PANTHER" id="PTHR34979:SF1">
    <property type="entry name" value="INNER MEMBRANE PROTEIN YGAZ"/>
    <property type="match status" value="1"/>
</dbReference>
<feature type="transmembrane region" description="Helical" evidence="8">
    <location>
        <begin position="69"/>
        <end position="90"/>
    </location>
</feature>